<dbReference type="InterPro" id="IPR010264">
    <property type="entry name" value="Self-incomp_S1"/>
</dbReference>
<sequence>MMGSFDIKLVMLSVNLLFVTLLEAYPESHVTIIGRVEKGTLTIHCYSGDNDLGIRNLAYDRSFEFSFVPNILGNTKFFCTFTTQFGSGNYAVYDHKMETERCGLNCVWYIEEKGPCLVLNPEKNLWCQPWKNPGKWLHETHQN</sequence>
<dbReference type="GO" id="GO:0060320">
    <property type="term" value="P:rejection of self pollen"/>
    <property type="evidence" value="ECO:0007669"/>
    <property type="project" value="UniProtKB-KW"/>
</dbReference>
<evidence type="ECO:0000256" key="2">
    <source>
        <dbReference type="ARBA" id="ARBA00005581"/>
    </source>
</evidence>
<dbReference type="AlphaFoldDB" id="A0AAD1ZR47"/>
<reference evidence="7" key="1">
    <citation type="submission" date="2023-05" db="EMBL/GenBank/DDBJ databases">
        <authorList>
            <person name="Huff M."/>
        </authorList>
    </citation>
    <scope>NUCLEOTIDE SEQUENCE</scope>
</reference>
<evidence type="ECO:0000256" key="5">
    <source>
        <dbReference type="ARBA" id="ARBA00022729"/>
    </source>
</evidence>
<protein>
    <recommendedName>
        <fullName evidence="6">S-protein homolog</fullName>
    </recommendedName>
</protein>
<evidence type="ECO:0000256" key="3">
    <source>
        <dbReference type="ARBA" id="ARBA00022471"/>
    </source>
</evidence>
<proteinExistence type="inferred from homology"/>
<keyword evidence="4 6" id="KW-0964">Secreted</keyword>
<evidence type="ECO:0000256" key="4">
    <source>
        <dbReference type="ARBA" id="ARBA00022525"/>
    </source>
</evidence>
<evidence type="ECO:0000313" key="8">
    <source>
        <dbReference type="Proteomes" id="UP000834106"/>
    </source>
</evidence>
<feature type="signal peptide" evidence="6">
    <location>
        <begin position="1"/>
        <end position="24"/>
    </location>
</feature>
<feature type="chain" id="PRO_5041774926" description="S-protein homolog" evidence="6">
    <location>
        <begin position="25"/>
        <end position="143"/>
    </location>
</feature>
<comment type="subcellular location">
    <subcellularLocation>
        <location evidence="1 6">Secreted</location>
    </subcellularLocation>
</comment>
<dbReference type="Pfam" id="PF05938">
    <property type="entry name" value="Self-incomp_S1"/>
    <property type="match status" value="1"/>
</dbReference>
<dbReference type="PANTHER" id="PTHR31232:SF42">
    <property type="entry name" value="S-PROTEIN HOMOLOG"/>
    <property type="match status" value="1"/>
</dbReference>
<dbReference type="Proteomes" id="UP000834106">
    <property type="component" value="Chromosome 13"/>
</dbReference>
<name>A0AAD1ZR47_9LAMI</name>
<evidence type="ECO:0000256" key="1">
    <source>
        <dbReference type="ARBA" id="ARBA00004613"/>
    </source>
</evidence>
<evidence type="ECO:0000256" key="6">
    <source>
        <dbReference type="RuleBase" id="RU367044"/>
    </source>
</evidence>
<gene>
    <name evidence="7" type="ORF">FPE_LOCUS21654</name>
</gene>
<evidence type="ECO:0000313" key="7">
    <source>
        <dbReference type="EMBL" id="CAI9774224.1"/>
    </source>
</evidence>
<dbReference type="PANTHER" id="PTHR31232">
    <property type="match status" value="1"/>
</dbReference>
<dbReference type="GO" id="GO:0005576">
    <property type="term" value="C:extracellular region"/>
    <property type="evidence" value="ECO:0007669"/>
    <property type="project" value="UniProtKB-SubCell"/>
</dbReference>
<keyword evidence="5 6" id="KW-0732">Signal</keyword>
<organism evidence="7 8">
    <name type="scientific">Fraxinus pennsylvanica</name>
    <dbReference type="NCBI Taxonomy" id="56036"/>
    <lineage>
        <taxon>Eukaryota</taxon>
        <taxon>Viridiplantae</taxon>
        <taxon>Streptophyta</taxon>
        <taxon>Embryophyta</taxon>
        <taxon>Tracheophyta</taxon>
        <taxon>Spermatophyta</taxon>
        <taxon>Magnoliopsida</taxon>
        <taxon>eudicotyledons</taxon>
        <taxon>Gunneridae</taxon>
        <taxon>Pentapetalae</taxon>
        <taxon>asterids</taxon>
        <taxon>lamiids</taxon>
        <taxon>Lamiales</taxon>
        <taxon>Oleaceae</taxon>
        <taxon>Oleeae</taxon>
        <taxon>Fraxinus</taxon>
    </lineage>
</organism>
<accession>A0AAD1ZR47</accession>
<keyword evidence="3 6" id="KW-0713">Self-incompatibility</keyword>
<keyword evidence="8" id="KW-1185">Reference proteome</keyword>
<comment type="similarity">
    <text evidence="2 6">Belongs to the plant self-incompatibility (S1) protein family.</text>
</comment>
<dbReference type="EMBL" id="OU503048">
    <property type="protein sequence ID" value="CAI9774224.1"/>
    <property type="molecule type" value="Genomic_DNA"/>
</dbReference>